<dbReference type="Proteomes" id="UP001497680">
    <property type="component" value="Unassembled WGS sequence"/>
</dbReference>
<evidence type="ECO:0000313" key="2">
    <source>
        <dbReference type="Proteomes" id="UP001497680"/>
    </source>
</evidence>
<evidence type="ECO:0000313" key="1">
    <source>
        <dbReference type="EMBL" id="KAI6080848.1"/>
    </source>
</evidence>
<keyword evidence="2" id="KW-1185">Reference proteome</keyword>
<proteinExistence type="predicted"/>
<protein>
    <submittedName>
        <fullName evidence="1">Uncharacterized protein</fullName>
    </submittedName>
</protein>
<organism evidence="1 2">
    <name type="scientific">Hypoxylon rubiginosum</name>
    <dbReference type="NCBI Taxonomy" id="110542"/>
    <lineage>
        <taxon>Eukaryota</taxon>
        <taxon>Fungi</taxon>
        <taxon>Dikarya</taxon>
        <taxon>Ascomycota</taxon>
        <taxon>Pezizomycotina</taxon>
        <taxon>Sordariomycetes</taxon>
        <taxon>Xylariomycetidae</taxon>
        <taxon>Xylariales</taxon>
        <taxon>Hypoxylaceae</taxon>
        <taxon>Hypoxylon</taxon>
    </lineage>
</organism>
<name>A0ACC0CK79_9PEZI</name>
<accession>A0ACC0CK79</accession>
<reference evidence="1 2" key="1">
    <citation type="journal article" date="2022" name="New Phytol.">
        <title>Ecological generalism drives hyperdiversity of secondary metabolite gene clusters in xylarialean endophytes.</title>
        <authorList>
            <person name="Franco M.E.E."/>
            <person name="Wisecaver J.H."/>
            <person name="Arnold A.E."/>
            <person name="Ju Y.M."/>
            <person name="Slot J.C."/>
            <person name="Ahrendt S."/>
            <person name="Moore L.P."/>
            <person name="Eastman K.E."/>
            <person name="Scott K."/>
            <person name="Konkel Z."/>
            <person name="Mondo S.J."/>
            <person name="Kuo A."/>
            <person name="Hayes R.D."/>
            <person name="Haridas S."/>
            <person name="Andreopoulos B."/>
            <person name="Riley R."/>
            <person name="LaButti K."/>
            <person name="Pangilinan J."/>
            <person name="Lipzen A."/>
            <person name="Amirebrahimi M."/>
            <person name="Yan J."/>
            <person name="Adam C."/>
            <person name="Keymanesh K."/>
            <person name="Ng V."/>
            <person name="Louie K."/>
            <person name="Northen T."/>
            <person name="Drula E."/>
            <person name="Henrissat B."/>
            <person name="Hsieh H.M."/>
            <person name="Youens-Clark K."/>
            <person name="Lutzoni F."/>
            <person name="Miadlikowska J."/>
            <person name="Eastwood D.C."/>
            <person name="Hamelin R.C."/>
            <person name="Grigoriev I.V."/>
            <person name="U'Ren J.M."/>
        </authorList>
    </citation>
    <scope>NUCLEOTIDE SEQUENCE [LARGE SCALE GENOMIC DNA]</scope>
    <source>
        <strain evidence="1 2">ER1909</strain>
    </source>
</reference>
<dbReference type="EMBL" id="MU394419">
    <property type="protein sequence ID" value="KAI6080848.1"/>
    <property type="molecule type" value="Genomic_DNA"/>
</dbReference>
<comment type="caution">
    <text evidence="1">The sequence shown here is derived from an EMBL/GenBank/DDBJ whole genome shotgun (WGS) entry which is preliminary data.</text>
</comment>
<sequence>MEDAPEHAPSVPVTATEQAPSEPVSATEKAPYVPVPTTEQAPSAIPSAQPNHGGIADPATEQRARNQANSQEEAQKDIEEREEAERQRKHERERRGSPAVILRGGTHTSGDQGSPGAGS</sequence>
<gene>
    <name evidence="1" type="ORF">F4821DRAFT_265488</name>
</gene>